<dbReference type="RefSeq" id="WP_108312055.1">
    <property type="nucleotide sequence ID" value="NZ_NESN01000002.1"/>
</dbReference>
<dbReference type="InterPro" id="IPR023353">
    <property type="entry name" value="LemA-like_dom_sf"/>
</dbReference>
<protein>
    <recommendedName>
        <fullName evidence="3">LemA family protein</fullName>
    </recommendedName>
</protein>
<comment type="caution">
    <text evidence="1">The sequence shown here is derived from an EMBL/GenBank/DDBJ whole genome shotgun (WGS) entry which is preliminary data.</text>
</comment>
<dbReference type="Proteomes" id="UP000250790">
    <property type="component" value="Unassembled WGS sequence"/>
</dbReference>
<dbReference type="AlphaFoldDB" id="A0A315EBT1"/>
<name>A0A315EBT1_9BURK</name>
<accession>A0A315EBT1</accession>
<evidence type="ECO:0008006" key="3">
    <source>
        <dbReference type="Google" id="ProtNLM"/>
    </source>
</evidence>
<dbReference type="OrthoDB" id="9804152at2"/>
<dbReference type="Gene3D" id="1.20.1440.20">
    <property type="entry name" value="LemA-like domain"/>
    <property type="match status" value="1"/>
</dbReference>
<dbReference type="EMBL" id="NESN01000002">
    <property type="protein sequence ID" value="PUE54055.1"/>
    <property type="molecule type" value="Genomic_DNA"/>
</dbReference>
<gene>
    <name evidence="1" type="ORF">B9Z37_05620</name>
</gene>
<reference evidence="1 2" key="1">
    <citation type="submission" date="2017-04" db="EMBL/GenBank/DDBJ databases">
        <title>Unexpected and diverse lifestyles within the genus Limnohabitans.</title>
        <authorList>
            <person name="Kasalicky V."/>
            <person name="Mehrshad M."/>
            <person name="Andrei S.-A."/>
            <person name="Salcher M."/>
            <person name="Kratochvilova H."/>
            <person name="Simek K."/>
            <person name="Ghai R."/>
        </authorList>
    </citation>
    <scope>NUCLEOTIDE SEQUENCE [LARGE SCALE GENOMIC DNA]</scope>
    <source>
        <strain evidence="1 2">II-B4</strain>
    </source>
</reference>
<organism evidence="1 2">
    <name type="scientific">Limnohabitans parvus II-B4</name>
    <dbReference type="NCBI Taxonomy" id="1293052"/>
    <lineage>
        <taxon>Bacteria</taxon>
        <taxon>Pseudomonadati</taxon>
        <taxon>Pseudomonadota</taxon>
        <taxon>Betaproteobacteria</taxon>
        <taxon>Burkholderiales</taxon>
        <taxon>Comamonadaceae</taxon>
        <taxon>Limnohabitans</taxon>
    </lineage>
</organism>
<keyword evidence="2" id="KW-1185">Reference proteome</keyword>
<evidence type="ECO:0000313" key="2">
    <source>
        <dbReference type="Proteomes" id="UP000250790"/>
    </source>
</evidence>
<proteinExistence type="predicted"/>
<evidence type="ECO:0000313" key="1">
    <source>
        <dbReference type="EMBL" id="PUE54055.1"/>
    </source>
</evidence>
<sequence>MGALIFGLLLAVTLFWAVGAHNRLVRLRAEVVRQWSSVDAVWIRLLVRMQGGIAARQSLMMDAGADELQPLQMACDELLEALSQARLQPLDGESQKQVVTQHLKVLAEIRLMLQTPNDAVKPDLDIALNRMRQTLPAALIPYHVAVAAYNDALAMRPASWLAGRLNFKPAMRMDLSMGAA</sequence>